<dbReference type="EC" id="2.3.1.225" evidence="8"/>
<feature type="transmembrane region" description="Helical" evidence="8">
    <location>
        <begin position="6"/>
        <end position="24"/>
    </location>
</feature>
<feature type="transmembrane region" description="Helical" evidence="8">
    <location>
        <begin position="311"/>
        <end position="331"/>
    </location>
</feature>
<dbReference type="GO" id="GO:0019706">
    <property type="term" value="F:protein-cysteine S-palmitoyltransferase activity"/>
    <property type="evidence" value="ECO:0007669"/>
    <property type="project" value="UniProtKB-EC"/>
</dbReference>
<dbReference type="AlphaFoldDB" id="A0A8D7AS25"/>
<comment type="subcellular location">
    <subcellularLocation>
        <location evidence="1">Membrane</location>
        <topology evidence="1">Multi-pass membrane protein</topology>
    </subcellularLocation>
</comment>
<evidence type="ECO:0000256" key="2">
    <source>
        <dbReference type="ARBA" id="ARBA00008574"/>
    </source>
</evidence>
<evidence type="ECO:0000256" key="7">
    <source>
        <dbReference type="ARBA" id="ARBA00023315"/>
    </source>
</evidence>
<accession>A0A8D7AS25</accession>
<protein>
    <recommendedName>
        <fullName evidence="8">S-acyltransferase</fullName>
        <ecNumber evidence="8">2.3.1.225</ecNumber>
    </recommendedName>
    <alternativeName>
        <fullName evidence="8">Palmitoyltransferase</fullName>
    </alternativeName>
</protein>
<dbReference type="Pfam" id="PF01529">
    <property type="entry name" value="DHHC"/>
    <property type="match status" value="1"/>
</dbReference>
<organism evidence="10">
    <name type="scientific">Musa acuminata subsp. malaccensis</name>
    <name type="common">Wild banana</name>
    <name type="synonym">Musa malaccensis</name>
    <dbReference type="NCBI Taxonomy" id="214687"/>
    <lineage>
        <taxon>Eukaryota</taxon>
        <taxon>Viridiplantae</taxon>
        <taxon>Streptophyta</taxon>
        <taxon>Embryophyta</taxon>
        <taxon>Tracheophyta</taxon>
        <taxon>Spermatophyta</taxon>
        <taxon>Magnoliopsida</taxon>
        <taxon>Liliopsida</taxon>
        <taxon>Zingiberales</taxon>
        <taxon>Musaceae</taxon>
        <taxon>Musa</taxon>
    </lineage>
</organism>
<evidence type="ECO:0000256" key="3">
    <source>
        <dbReference type="ARBA" id="ARBA00022679"/>
    </source>
</evidence>
<comment type="domain">
    <text evidence="8">The DHHC domain is required for palmitoyltransferase activity.</text>
</comment>
<evidence type="ECO:0000256" key="4">
    <source>
        <dbReference type="ARBA" id="ARBA00022692"/>
    </source>
</evidence>
<feature type="non-terminal residue" evidence="10">
    <location>
        <position position="1"/>
    </location>
</feature>
<keyword evidence="6 8" id="KW-0472">Membrane</keyword>
<reference evidence="10" key="1">
    <citation type="submission" date="2021-03" db="EMBL/GenBank/DDBJ databases">
        <authorList>
            <consortium name="Genoscope - CEA"/>
            <person name="William W."/>
        </authorList>
    </citation>
    <scope>NUCLEOTIDE SEQUENCE</scope>
    <source>
        <strain evidence="10">Doubled-haploid Pahang</strain>
    </source>
</reference>
<feature type="transmembrane region" description="Helical" evidence="8">
    <location>
        <begin position="242"/>
        <end position="266"/>
    </location>
</feature>
<dbReference type="PANTHER" id="PTHR12246">
    <property type="entry name" value="PALMITOYLTRANSFERASE ZDHHC16"/>
    <property type="match status" value="1"/>
</dbReference>
<gene>
    <name evidence="10" type="ORF">GSMUA_50490.1</name>
</gene>
<feature type="transmembrane region" description="Helical" evidence="8">
    <location>
        <begin position="117"/>
        <end position="138"/>
    </location>
</feature>
<evidence type="ECO:0000259" key="9">
    <source>
        <dbReference type="Pfam" id="PF01529"/>
    </source>
</evidence>
<proteinExistence type="inferred from homology"/>
<dbReference type="EMBL" id="HG996473">
    <property type="protein sequence ID" value="CAG1855589.1"/>
    <property type="molecule type" value="Genomic_DNA"/>
</dbReference>
<evidence type="ECO:0000256" key="6">
    <source>
        <dbReference type="ARBA" id="ARBA00023136"/>
    </source>
</evidence>
<dbReference type="GO" id="GO:0016020">
    <property type="term" value="C:membrane"/>
    <property type="evidence" value="ECO:0007669"/>
    <property type="project" value="UniProtKB-SubCell"/>
</dbReference>
<feature type="domain" description="Palmitoyltransferase DHHC" evidence="9">
    <location>
        <begin position="196"/>
        <end position="308"/>
    </location>
</feature>
<dbReference type="InterPro" id="IPR001594">
    <property type="entry name" value="Palmitoyltrfase_DHHC"/>
</dbReference>
<name>A0A8D7AS25_MUSAM</name>
<comment type="catalytic activity">
    <reaction evidence="8">
        <text>L-cysteinyl-[protein] + hexadecanoyl-CoA = S-hexadecanoyl-L-cysteinyl-[protein] + CoA</text>
        <dbReference type="Rhea" id="RHEA:36683"/>
        <dbReference type="Rhea" id="RHEA-COMP:10131"/>
        <dbReference type="Rhea" id="RHEA-COMP:11032"/>
        <dbReference type="ChEBI" id="CHEBI:29950"/>
        <dbReference type="ChEBI" id="CHEBI:57287"/>
        <dbReference type="ChEBI" id="CHEBI:57379"/>
        <dbReference type="ChEBI" id="CHEBI:74151"/>
        <dbReference type="EC" id="2.3.1.225"/>
    </reaction>
</comment>
<sequence>NSCDPLLFFVYISSSFLAFASKRGSIGRVLRPRSLCRSPSPKIEYMDEAAVREENSVSLMLEDHKTTCWGCGLHLVLESYSPIFKCGWCGAITDQCKTLRKPDSTWFSWWRCVRDRLFVTILIFFMLFVICTGVWAVYPAVFSISKFCGIVHCLLTSVLSIITVSSFCLAAFRSAGAPANIPWGSYPIVEKDGLENYTYCAYCSKPKPPRAHHCRSCRMCVLDMDHHCPFIGNCVGAANHRYFIAFLISVVISCAYVFLMTLYAGFRVWPPLEIRNLALSGFGIGSAASIVKEIVAALASSALLLSARGLILIYLSFASLSVEIGIVVLLWQQLYWIYEVYRVLLGTGNAGKSQDISSSKLL</sequence>
<evidence type="ECO:0000313" key="10">
    <source>
        <dbReference type="EMBL" id="CAG1855589.1"/>
    </source>
</evidence>
<evidence type="ECO:0000256" key="5">
    <source>
        <dbReference type="ARBA" id="ARBA00022989"/>
    </source>
</evidence>
<keyword evidence="7 8" id="KW-0012">Acyltransferase</keyword>
<dbReference type="InterPro" id="IPR039859">
    <property type="entry name" value="PFA4/ZDH16/20/ERF2-like"/>
</dbReference>
<evidence type="ECO:0000256" key="8">
    <source>
        <dbReference type="RuleBase" id="RU079119"/>
    </source>
</evidence>
<keyword evidence="4 8" id="KW-0812">Transmembrane</keyword>
<dbReference type="PROSITE" id="PS50216">
    <property type="entry name" value="DHHC"/>
    <property type="match status" value="1"/>
</dbReference>
<keyword evidence="5 8" id="KW-1133">Transmembrane helix</keyword>
<keyword evidence="3 8" id="KW-0808">Transferase</keyword>
<feature type="transmembrane region" description="Helical" evidence="8">
    <location>
        <begin position="278"/>
        <end position="299"/>
    </location>
</feature>
<comment type="similarity">
    <text evidence="2 8">Belongs to the DHHC palmitoyltransferase family.</text>
</comment>
<evidence type="ECO:0000256" key="1">
    <source>
        <dbReference type="ARBA" id="ARBA00004141"/>
    </source>
</evidence>
<feature type="transmembrane region" description="Helical" evidence="8">
    <location>
        <begin position="144"/>
        <end position="172"/>
    </location>
</feature>